<dbReference type="GO" id="GO:0015129">
    <property type="term" value="F:lactate transmembrane transporter activity"/>
    <property type="evidence" value="ECO:0007669"/>
    <property type="project" value="UniProtKB-UniRule"/>
</dbReference>
<evidence type="ECO:0000256" key="1">
    <source>
        <dbReference type="ARBA" id="ARBA00004651"/>
    </source>
</evidence>
<evidence type="ECO:0000256" key="5">
    <source>
        <dbReference type="ARBA" id="ARBA00022692"/>
    </source>
</evidence>
<dbReference type="GO" id="GO:0005886">
    <property type="term" value="C:plasma membrane"/>
    <property type="evidence" value="ECO:0007669"/>
    <property type="project" value="UniProtKB-SubCell"/>
</dbReference>
<name>A0A172RX61_9ACTN</name>
<evidence type="ECO:0000256" key="6">
    <source>
        <dbReference type="ARBA" id="ARBA00022989"/>
    </source>
</evidence>
<feature type="transmembrane region" description="Helical" evidence="8">
    <location>
        <begin position="307"/>
        <end position="328"/>
    </location>
</feature>
<evidence type="ECO:0000256" key="8">
    <source>
        <dbReference type="RuleBase" id="RU365092"/>
    </source>
</evidence>
<comment type="subcellular location">
    <subcellularLocation>
        <location evidence="1 8">Cell membrane</location>
        <topology evidence="1 8">Multi-pass membrane protein</topology>
    </subcellularLocation>
</comment>
<dbReference type="InterPro" id="IPR003804">
    <property type="entry name" value="Lactate_perm"/>
</dbReference>
<evidence type="ECO:0000256" key="7">
    <source>
        <dbReference type="ARBA" id="ARBA00023136"/>
    </source>
</evidence>
<feature type="transmembrane region" description="Helical" evidence="8">
    <location>
        <begin position="532"/>
        <end position="558"/>
    </location>
</feature>
<dbReference type="RefSeq" id="WP_066661007.1">
    <property type="nucleotide sequence ID" value="NZ_CP011402.1"/>
</dbReference>
<dbReference type="Proteomes" id="UP000182975">
    <property type="component" value="Unassembled WGS sequence"/>
</dbReference>
<feature type="transmembrane region" description="Helical" evidence="8">
    <location>
        <begin position="408"/>
        <end position="428"/>
    </location>
</feature>
<comment type="function">
    <text evidence="8">Uptake of L-lactate across the membrane. Can also transport D-lactate and glycolate.</text>
</comment>
<feature type="transmembrane region" description="Helical" evidence="8">
    <location>
        <begin position="199"/>
        <end position="222"/>
    </location>
</feature>
<proteinExistence type="inferred from homology"/>
<feature type="transmembrane region" description="Helical" evidence="8">
    <location>
        <begin position="260"/>
        <end position="277"/>
    </location>
</feature>
<dbReference type="GO" id="GO:0015295">
    <property type="term" value="F:solute:proton symporter activity"/>
    <property type="evidence" value="ECO:0007669"/>
    <property type="project" value="TreeGrafter"/>
</dbReference>
<feature type="transmembrane region" description="Helical" evidence="8">
    <location>
        <begin position="44"/>
        <end position="66"/>
    </location>
</feature>
<dbReference type="Pfam" id="PF02652">
    <property type="entry name" value="Lactate_perm"/>
    <property type="match status" value="1"/>
</dbReference>
<evidence type="ECO:0000256" key="3">
    <source>
        <dbReference type="ARBA" id="ARBA00022448"/>
    </source>
</evidence>
<dbReference type="KEGG" id="ddt:AAY81_02530"/>
<feature type="transmembrane region" description="Helical" evidence="8">
    <location>
        <begin position="365"/>
        <end position="387"/>
    </location>
</feature>
<keyword evidence="6 8" id="KW-1133">Transmembrane helix</keyword>
<sequence length="559" mass="58259">MFQALTDPVAGNLGLSALVACVPLLTFFVMLIGVKAKAHISAAVALVAALIVAVVAFQMPIGYALISATQGAAFGAFPIVYIILLAVWFYEVTVRSGRSEDLRRFFDKVGGGDIRIQAMLIAFSFGGLLEALAGFGAPIAITATMILALGVKPKRAALAVMLANTAPVAYGAVATPITTAGNMVAGGDASVASATAQHVAAIVGYQAPLFALSVPLLLVIILDGKRGARECWIPAMVVGGSFAITQWWCSNHFAYELTDVVAALVSMAALVAFMRFWKPRGVEAVRKDFGLPPVTAEAASELNGTRIFMALVPYIVVVLVFGICKLGIPSLLSSTDIKIAWPVISGGTILSAAGKDPGTTFTLNLLSTPGTMLLVAGMISALIYTIFNEKGRYQMSMGAAVQELGKTCYRMRFSALTIVLVLSLAYVMNFSGQTISIGEFLAGAGPAFAFISPLLGWVGTAVTGSDTSANALFSSLQYSAAQANPALANVTPDLFLAANTMGGVVGKMISPQSLAIAAVATDEREADIMKSVLPWSVGFLVVLCCLVFLQSGILSFILP</sequence>
<dbReference type="PATRIC" id="fig|79604.3.peg.516"/>
<feature type="transmembrane region" description="Helical" evidence="8">
    <location>
        <begin position="158"/>
        <end position="179"/>
    </location>
</feature>
<keyword evidence="4 8" id="KW-1003">Cell membrane</keyword>
<feature type="transmembrane region" description="Helical" evidence="8">
    <location>
        <begin position="72"/>
        <end position="93"/>
    </location>
</feature>
<gene>
    <name evidence="9" type="ORF">SAMN02910314_00812</name>
</gene>
<feature type="transmembrane region" description="Helical" evidence="8">
    <location>
        <begin position="440"/>
        <end position="458"/>
    </location>
</feature>
<comment type="similarity">
    <text evidence="2 8">Belongs to the lactate permease family.</text>
</comment>
<evidence type="ECO:0000256" key="4">
    <source>
        <dbReference type="ARBA" id="ARBA00022475"/>
    </source>
</evidence>
<keyword evidence="3 8" id="KW-0813">Transport</keyword>
<organism evidence="9 10">
    <name type="scientific">Denitrobacterium detoxificans</name>
    <dbReference type="NCBI Taxonomy" id="79604"/>
    <lineage>
        <taxon>Bacteria</taxon>
        <taxon>Bacillati</taxon>
        <taxon>Actinomycetota</taxon>
        <taxon>Coriobacteriia</taxon>
        <taxon>Eggerthellales</taxon>
        <taxon>Eggerthellaceae</taxon>
        <taxon>Denitrobacterium</taxon>
    </lineage>
</organism>
<keyword evidence="10" id="KW-1185">Reference proteome</keyword>
<dbReference type="PANTHER" id="PTHR30003">
    <property type="entry name" value="L-LACTATE PERMEASE"/>
    <property type="match status" value="1"/>
</dbReference>
<feature type="transmembrane region" description="Helical" evidence="8">
    <location>
        <begin position="231"/>
        <end position="248"/>
    </location>
</feature>
<evidence type="ECO:0000313" key="10">
    <source>
        <dbReference type="Proteomes" id="UP000182975"/>
    </source>
</evidence>
<feature type="transmembrane region" description="Helical" evidence="8">
    <location>
        <begin position="12"/>
        <end position="32"/>
    </location>
</feature>
<dbReference type="PANTHER" id="PTHR30003:SF0">
    <property type="entry name" value="GLYCOLATE PERMEASE GLCA-RELATED"/>
    <property type="match status" value="1"/>
</dbReference>
<evidence type="ECO:0000256" key="2">
    <source>
        <dbReference type="ARBA" id="ARBA00010100"/>
    </source>
</evidence>
<evidence type="ECO:0000313" key="9">
    <source>
        <dbReference type="EMBL" id="SEO65403.1"/>
    </source>
</evidence>
<reference evidence="10" key="1">
    <citation type="submission" date="2016-10" db="EMBL/GenBank/DDBJ databases">
        <authorList>
            <person name="Varghese N."/>
        </authorList>
    </citation>
    <scope>NUCLEOTIDE SEQUENCE [LARGE SCALE GENOMIC DNA]</scope>
    <source>
        <strain evidence="10">DSM 21843</strain>
    </source>
</reference>
<accession>A0A172RX61</accession>
<keyword evidence="5 8" id="KW-0812">Transmembrane</keyword>
<keyword evidence="7 8" id="KW-0472">Membrane</keyword>
<dbReference type="STRING" id="79604.AAY81_02530"/>
<protein>
    <recommendedName>
        <fullName evidence="8">L-lactate permease</fullName>
    </recommendedName>
</protein>
<dbReference type="AlphaFoldDB" id="A0A172RX61"/>
<feature type="transmembrane region" description="Helical" evidence="8">
    <location>
        <begin position="131"/>
        <end position="151"/>
    </location>
</feature>
<dbReference type="EMBL" id="FOEC01000003">
    <property type="protein sequence ID" value="SEO65403.1"/>
    <property type="molecule type" value="Genomic_DNA"/>
</dbReference>
<dbReference type="NCBIfam" id="TIGR00795">
    <property type="entry name" value="lctP"/>
    <property type="match status" value="1"/>
</dbReference>